<dbReference type="PROSITE" id="PS00759">
    <property type="entry name" value="ARGE_DAPE_CPG2_2"/>
    <property type="match status" value="1"/>
</dbReference>
<evidence type="ECO:0000256" key="1">
    <source>
        <dbReference type="ARBA" id="ARBA00004496"/>
    </source>
</evidence>
<organism evidence="12 13">
    <name type="scientific">Drosophila erecta</name>
    <name type="common">Fruit fly</name>
    <dbReference type="NCBI Taxonomy" id="7220"/>
    <lineage>
        <taxon>Eukaryota</taxon>
        <taxon>Metazoa</taxon>
        <taxon>Ecdysozoa</taxon>
        <taxon>Arthropoda</taxon>
        <taxon>Hexapoda</taxon>
        <taxon>Insecta</taxon>
        <taxon>Pterygota</taxon>
        <taxon>Neoptera</taxon>
        <taxon>Endopterygota</taxon>
        <taxon>Diptera</taxon>
        <taxon>Brachycera</taxon>
        <taxon>Muscomorpha</taxon>
        <taxon>Ephydroidea</taxon>
        <taxon>Drosophilidae</taxon>
        <taxon>Drosophila</taxon>
        <taxon>Sophophora</taxon>
    </lineage>
</organism>
<reference evidence="12 13" key="2">
    <citation type="journal article" date="2008" name="Bioinformatics">
        <title>Assembly reconciliation.</title>
        <authorList>
            <person name="Zimin A.V."/>
            <person name="Smith D.R."/>
            <person name="Sutton G."/>
            <person name="Yorke J.A."/>
        </authorList>
    </citation>
    <scope>NUCLEOTIDE SEQUENCE [LARGE SCALE GENOMIC DNA]</scope>
    <source>
        <strain evidence="12 13">TSC#14021-0224.01</strain>
    </source>
</reference>
<evidence type="ECO:0000256" key="6">
    <source>
        <dbReference type="ARBA" id="ARBA00022801"/>
    </source>
</evidence>
<comment type="cofactor">
    <cofactor evidence="10">
        <name>Zn(2+)</name>
        <dbReference type="ChEBI" id="CHEBI:29105"/>
    </cofactor>
    <text evidence="10">Binds 2 Zn(2+) ions per subunit.</text>
</comment>
<dbReference type="EMBL" id="CH954181">
    <property type="protein sequence ID" value="EDV49624.1"/>
    <property type="molecule type" value="Genomic_DNA"/>
</dbReference>
<dbReference type="PANTHER" id="PTHR45892:SF1">
    <property type="entry name" value="AMINOACYLASE-1"/>
    <property type="match status" value="1"/>
</dbReference>
<dbReference type="PIRSF" id="PIRSF036696">
    <property type="entry name" value="ACY-1"/>
    <property type="match status" value="1"/>
</dbReference>
<dbReference type="InterPro" id="IPR010159">
    <property type="entry name" value="N-acyl_aa_amidohydrolase"/>
</dbReference>
<dbReference type="InterPro" id="IPR052083">
    <property type="entry name" value="Aminoacylase-1_M20A"/>
</dbReference>
<dbReference type="Pfam" id="PF01546">
    <property type="entry name" value="Peptidase_M20"/>
    <property type="match status" value="1"/>
</dbReference>
<dbReference type="OrthoDB" id="3064516at2759"/>
<dbReference type="OMA" id="AYPNPKY"/>
<comment type="subcellular location">
    <subcellularLocation>
        <location evidence="1">Cytoplasm</location>
    </subcellularLocation>
</comment>
<dbReference type="FunFam" id="3.30.70.360:FF:000005">
    <property type="entry name" value="Putative Aminoacylase-1"/>
    <property type="match status" value="1"/>
</dbReference>
<feature type="binding site" evidence="10">
    <location>
        <position position="80"/>
    </location>
    <ligand>
        <name>Zn(2+)</name>
        <dbReference type="ChEBI" id="CHEBI:29105"/>
        <label>1</label>
    </ligand>
</feature>
<dbReference type="FunFam" id="1.10.150.900:FF:000001">
    <property type="entry name" value="Aminoacylase-1, putative"/>
    <property type="match status" value="1"/>
</dbReference>
<feature type="active site" description="Proton acceptor" evidence="9">
    <location>
        <position position="147"/>
    </location>
</feature>
<feature type="binding site" evidence="10">
    <location>
        <position position="175"/>
    </location>
    <ligand>
        <name>Zn(2+)</name>
        <dbReference type="ChEBI" id="CHEBI:29105"/>
        <label>1</label>
    </ligand>
</feature>
<dbReference type="PhylomeDB" id="B3P1M5"/>
<reference evidence="12 13" key="1">
    <citation type="journal article" date="2007" name="Nature">
        <title>Evolution of genes and genomes on the Drosophila phylogeny.</title>
        <authorList>
            <consortium name="Drosophila 12 Genomes Consortium"/>
            <person name="Clark A.G."/>
            <person name="Eisen M.B."/>
            <person name="Smith D.R."/>
            <person name="Bergman C.M."/>
            <person name="Oliver B."/>
            <person name="Markow T.A."/>
            <person name="Kaufman T.C."/>
            <person name="Kellis M."/>
            <person name="Gelbart W."/>
            <person name="Iyer V.N."/>
            <person name="Pollard D.A."/>
            <person name="Sackton T.B."/>
            <person name="Larracuente A.M."/>
            <person name="Singh N.D."/>
            <person name="Abad J.P."/>
            <person name="Abt D.N."/>
            <person name="Adryan B."/>
            <person name="Aguade M."/>
            <person name="Akashi H."/>
            <person name="Anderson W.W."/>
            <person name="Aquadro C.F."/>
            <person name="Ardell D.H."/>
            <person name="Arguello R."/>
            <person name="Artieri C.G."/>
            <person name="Barbash D.A."/>
            <person name="Barker D."/>
            <person name="Barsanti P."/>
            <person name="Batterham P."/>
            <person name="Batzoglou S."/>
            <person name="Begun D."/>
            <person name="Bhutkar A."/>
            <person name="Blanco E."/>
            <person name="Bosak S.A."/>
            <person name="Bradley R.K."/>
            <person name="Brand A.D."/>
            <person name="Brent M.R."/>
            <person name="Brooks A.N."/>
            <person name="Brown R.H."/>
            <person name="Butlin R.K."/>
            <person name="Caggese C."/>
            <person name="Calvi B.R."/>
            <person name="Bernardo de Carvalho A."/>
            <person name="Caspi A."/>
            <person name="Castrezana S."/>
            <person name="Celniker S.E."/>
            <person name="Chang J.L."/>
            <person name="Chapple C."/>
            <person name="Chatterji S."/>
            <person name="Chinwalla A."/>
            <person name="Civetta A."/>
            <person name="Clifton S.W."/>
            <person name="Comeron J.M."/>
            <person name="Costello J.C."/>
            <person name="Coyne J.A."/>
            <person name="Daub J."/>
            <person name="David R.G."/>
            <person name="Delcher A.L."/>
            <person name="Delehaunty K."/>
            <person name="Do C.B."/>
            <person name="Ebling H."/>
            <person name="Edwards K."/>
            <person name="Eickbush T."/>
            <person name="Evans J.D."/>
            <person name="Filipski A."/>
            <person name="Findeiss S."/>
            <person name="Freyhult E."/>
            <person name="Fulton L."/>
            <person name="Fulton R."/>
            <person name="Garcia A.C."/>
            <person name="Gardiner A."/>
            <person name="Garfield D.A."/>
            <person name="Garvin B.E."/>
            <person name="Gibson G."/>
            <person name="Gilbert D."/>
            <person name="Gnerre S."/>
            <person name="Godfrey J."/>
            <person name="Good R."/>
            <person name="Gotea V."/>
            <person name="Gravely B."/>
            <person name="Greenberg A.J."/>
            <person name="Griffiths-Jones S."/>
            <person name="Gross S."/>
            <person name="Guigo R."/>
            <person name="Gustafson E.A."/>
            <person name="Haerty W."/>
            <person name="Hahn M.W."/>
            <person name="Halligan D.L."/>
            <person name="Halpern A.L."/>
            <person name="Halter G.M."/>
            <person name="Han M.V."/>
            <person name="Heger A."/>
            <person name="Hillier L."/>
            <person name="Hinrichs A.S."/>
            <person name="Holmes I."/>
            <person name="Hoskins R.A."/>
            <person name="Hubisz M.J."/>
            <person name="Hultmark D."/>
            <person name="Huntley M.A."/>
            <person name="Jaffe D.B."/>
            <person name="Jagadeeshan S."/>
            <person name="Jeck W.R."/>
            <person name="Johnson J."/>
            <person name="Jones C.D."/>
            <person name="Jordan W.C."/>
            <person name="Karpen G.H."/>
            <person name="Kataoka E."/>
            <person name="Keightley P.D."/>
            <person name="Kheradpour P."/>
            <person name="Kirkness E.F."/>
            <person name="Koerich L.B."/>
            <person name="Kristiansen K."/>
            <person name="Kudrna D."/>
            <person name="Kulathinal R.J."/>
            <person name="Kumar S."/>
            <person name="Kwok R."/>
            <person name="Lander E."/>
            <person name="Langley C.H."/>
            <person name="Lapoint R."/>
            <person name="Lazzaro B.P."/>
            <person name="Lee S.J."/>
            <person name="Levesque L."/>
            <person name="Li R."/>
            <person name="Lin C.F."/>
            <person name="Lin M.F."/>
            <person name="Lindblad-Toh K."/>
            <person name="Llopart A."/>
            <person name="Long M."/>
            <person name="Low L."/>
            <person name="Lozovsky E."/>
            <person name="Lu J."/>
            <person name="Luo M."/>
            <person name="Machado C.A."/>
            <person name="Makalowski W."/>
            <person name="Marzo M."/>
            <person name="Matsuda M."/>
            <person name="Matzkin L."/>
            <person name="McAllister B."/>
            <person name="McBride C.S."/>
            <person name="McKernan B."/>
            <person name="McKernan K."/>
            <person name="Mendez-Lago M."/>
            <person name="Minx P."/>
            <person name="Mollenhauer M.U."/>
            <person name="Montooth K."/>
            <person name="Mount S.M."/>
            <person name="Mu X."/>
            <person name="Myers E."/>
            <person name="Negre B."/>
            <person name="Newfeld S."/>
            <person name="Nielsen R."/>
            <person name="Noor M.A."/>
            <person name="O'Grady P."/>
            <person name="Pachter L."/>
            <person name="Papaceit M."/>
            <person name="Parisi M.J."/>
            <person name="Parisi M."/>
            <person name="Parts L."/>
            <person name="Pedersen J.S."/>
            <person name="Pesole G."/>
            <person name="Phillippy A.M."/>
            <person name="Ponting C.P."/>
            <person name="Pop M."/>
            <person name="Porcelli D."/>
            <person name="Powell J.R."/>
            <person name="Prohaska S."/>
            <person name="Pruitt K."/>
            <person name="Puig M."/>
            <person name="Quesneville H."/>
            <person name="Ram K.R."/>
            <person name="Rand D."/>
            <person name="Rasmussen M.D."/>
            <person name="Reed L.K."/>
            <person name="Reenan R."/>
            <person name="Reily A."/>
            <person name="Remington K.A."/>
            <person name="Rieger T.T."/>
            <person name="Ritchie M.G."/>
            <person name="Robin C."/>
            <person name="Rogers Y.H."/>
            <person name="Rohde C."/>
            <person name="Rozas J."/>
            <person name="Rubenfield M.J."/>
            <person name="Ruiz A."/>
            <person name="Russo S."/>
            <person name="Salzberg S.L."/>
            <person name="Sanchez-Gracia A."/>
            <person name="Saranga D.J."/>
            <person name="Sato H."/>
            <person name="Schaeffer S.W."/>
            <person name="Schatz M.C."/>
            <person name="Schlenke T."/>
            <person name="Schwartz R."/>
            <person name="Segarra C."/>
            <person name="Singh R.S."/>
            <person name="Sirot L."/>
            <person name="Sirota M."/>
            <person name="Sisneros N.B."/>
            <person name="Smith C.D."/>
            <person name="Smith T.F."/>
            <person name="Spieth J."/>
            <person name="Stage D.E."/>
            <person name="Stark A."/>
            <person name="Stephan W."/>
            <person name="Strausberg R.L."/>
            <person name="Strempel S."/>
            <person name="Sturgill D."/>
            <person name="Sutton G."/>
            <person name="Sutton G.G."/>
            <person name="Tao W."/>
            <person name="Teichmann S."/>
            <person name="Tobari Y.N."/>
            <person name="Tomimura Y."/>
            <person name="Tsolas J.M."/>
            <person name="Valente V.L."/>
            <person name="Venter E."/>
            <person name="Venter J.C."/>
            <person name="Vicario S."/>
            <person name="Vieira F.G."/>
            <person name="Vilella A.J."/>
            <person name="Villasante A."/>
            <person name="Walenz B."/>
            <person name="Wang J."/>
            <person name="Wasserman M."/>
            <person name="Watts T."/>
            <person name="Wilson D."/>
            <person name="Wilson R.K."/>
            <person name="Wing R.A."/>
            <person name="Wolfner M.F."/>
            <person name="Wong A."/>
            <person name="Wong G.K."/>
            <person name="Wu C.I."/>
            <person name="Wu G."/>
            <person name="Yamamoto D."/>
            <person name="Yang H.P."/>
            <person name="Yang S.P."/>
            <person name="Yorke J.A."/>
            <person name="Yoshida K."/>
            <person name="Zdobnov E."/>
            <person name="Zhang P."/>
            <person name="Zhang Y."/>
            <person name="Zimin A.V."/>
            <person name="Baldwin J."/>
            <person name="Abdouelleil A."/>
            <person name="Abdulkadir J."/>
            <person name="Abebe A."/>
            <person name="Abera B."/>
            <person name="Abreu J."/>
            <person name="Acer S.C."/>
            <person name="Aftuck L."/>
            <person name="Alexander A."/>
            <person name="An P."/>
            <person name="Anderson E."/>
            <person name="Anderson S."/>
            <person name="Arachi H."/>
            <person name="Azer M."/>
            <person name="Bachantsang P."/>
            <person name="Barry A."/>
            <person name="Bayul T."/>
            <person name="Berlin A."/>
            <person name="Bessette D."/>
            <person name="Bloom T."/>
            <person name="Blye J."/>
            <person name="Boguslavskiy L."/>
            <person name="Bonnet C."/>
            <person name="Boukhgalter B."/>
            <person name="Bourzgui I."/>
            <person name="Brown A."/>
            <person name="Cahill P."/>
            <person name="Channer S."/>
            <person name="Cheshatsang Y."/>
            <person name="Chuda L."/>
            <person name="Citroen M."/>
            <person name="Collymore A."/>
            <person name="Cooke P."/>
            <person name="Costello M."/>
            <person name="D'Aco K."/>
            <person name="Daza R."/>
            <person name="De Haan G."/>
            <person name="DeGray S."/>
            <person name="DeMaso C."/>
            <person name="Dhargay N."/>
            <person name="Dooley K."/>
            <person name="Dooley E."/>
            <person name="Doricent M."/>
            <person name="Dorje P."/>
            <person name="Dorjee K."/>
            <person name="Dupes A."/>
            <person name="Elong R."/>
            <person name="Falk J."/>
            <person name="Farina A."/>
            <person name="Faro S."/>
            <person name="Ferguson D."/>
            <person name="Fisher S."/>
            <person name="Foley C.D."/>
            <person name="Franke A."/>
            <person name="Friedrich D."/>
            <person name="Gadbois L."/>
            <person name="Gearin G."/>
            <person name="Gearin C.R."/>
            <person name="Giannoukos G."/>
            <person name="Goode T."/>
            <person name="Graham J."/>
            <person name="Grandbois E."/>
            <person name="Grewal S."/>
            <person name="Gyaltsen K."/>
            <person name="Hafez N."/>
            <person name="Hagos B."/>
            <person name="Hall J."/>
            <person name="Henson C."/>
            <person name="Hollinger A."/>
            <person name="Honan T."/>
            <person name="Huard M.D."/>
            <person name="Hughes L."/>
            <person name="Hurhula B."/>
            <person name="Husby M.E."/>
            <person name="Kamat A."/>
            <person name="Kanga B."/>
            <person name="Kashin S."/>
            <person name="Khazanovich D."/>
            <person name="Kisner P."/>
            <person name="Lance K."/>
            <person name="Lara M."/>
            <person name="Lee W."/>
            <person name="Lennon N."/>
            <person name="Letendre F."/>
            <person name="LeVine R."/>
            <person name="Lipovsky A."/>
            <person name="Liu X."/>
            <person name="Liu J."/>
            <person name="Liu S."/>
            <person name="Lokyitsang T."/>
            <person name="Lokyitsang Y."/>
            <person name="Lubonja R."/>
            <person name="Lui A."/>
            <person name="MacDonald P."/>
            <person name="Magnisalis V."/>
            <person name="Maru K."/>
            <person name="Matthews C."/>
            <person name="McCusker W."/>
            <person name="McDonough S."/>
            <person name="Mehta T."/>
            <person name="Meldrim J."/>
            <person name="Meneus L."/>
            <person name="Mihai O."/>
            <person name="Mihalev A."/>
            <person name="Mihova T."/>
            <person name="Mittelman R."/>
            <person name="Mlenga V."/>
            <person name="Montmayeur A."/>
            <person name="Mulrain L."/>
            <person name="Navidi A."/>
            <person name="Naylor J."/>
            <person name="Negash T."/>
            <person name="Nguyen T."/>
            <person name="Nguyen N."/>
            <person name="Nicol R."/>
            <person name="Norbu C."/>
            <person name="Norbu N."/>
            <person name="Novod N."/>
            <person name="O'Neill B."/>
            <person name="Osman S."/>
            <person name="Markiewicz E."/>
            <person name="Oyono O.L."/>
            <person name="Patti C."/>
            <person name="Phunkhang P."/>
            <person name="Pierre F."/>
            <person name="Priest M."/>
            <person name="Raghuraman S."/>
            <person name="Rege F."/>
            <person name="Reyes R."/>
            <person name="Rise C."/>
            <person name="Rogov P."/>
            <person name="Ross K."/>
            <person name="Ryan E."/>
            <person name="Settipalli S."/>
            <person name="Shea T."/>
            <person name="Sherpa N."/>
            <person name="Shi L."/>
            <person name="Shih D."/>
            <person name="Sparrow T."/>
            <person name="Spaulding J."/>
            <person name="Stalker J."/>
            <person name="Stange-Thomann N."/>
            <person name="Stavropoulos S."/>
            <person name="Stone C."/>
            <person name="Strader C."/>
            <person name="Tesfaye S."/>
            <person name="Thomson T."/>
            <person name="Thoulutsang Y."/>
            <person name="Thoulutsang D."/>
            <person name="Topham K."/>
            <person name="Topping I."/>
            <person name="Tsamla T."/>
            <person name="Vassiliev H."/>
            <person name="Vo A."/>
            <person name="Wangchuk T."/>
            <person name="Wangdi T."/>
            <person name="Weiand M."/>
            <person name="Wilkinson J."/>
            <person name="Wilson A."/>
            <person name="Yadav S."/>
            <person name="Young G."/>
            <person name="Yu Q."/>
            <person name="Zembek L."/>
            <person name="Zhong D."/>
            <person name="Zimmer A."/>
            <person name="Zwirko Z."/>
            <person name="Jaffe D.B."/>
            <person name="Alvarez P."/>
            <person name="Brockman W."/>
            <person name="Butler J."/>
            <person name="Chin C."/>
            <person name="Gnerre S."/>
            <person name="Grabherr M."/>
            <person name="Kleber M."/>
            <person name="Mauceli E."/>
            <person name="MacCallum I."/>
        </authorList>
    </citation>
    <scope>NUCLEOTIDE SEQUENCE [LARGE SCALE GENOMIC DNA]</scope>
    <source>
        <strain evidence="12 13">TSC#14021-0224.01</strain>
    </source>
</reference>
<feature type="binding site" evidence="10">
    <location>
        <position position="113"/>
    </location>
    <ligand>
        <name>Zn(2+)</name>
        <dbReference type="ChEBI" id="CHEBI:29105"/>
        <label>1</label>
    </ligand>
</feature>
<evidence type="ECO:0000256" key="8">
    <source>
        <dbReference type="ARBA" id="ARBA00029656"/>
    </source>
</evidence>
<dbReference type="GO" id="GO:0004046">
    <property type="term" value="F:aminoacylase activity"/>
    <property type="evidence" value="ECO:0007669"/>
    <property type="project" value="UniProtKB-EC"/>
</dbReference>
<dbReference type="InterPro" id="IPR011650">
    <property type="entry name" value="Peptidase_M20_dimer"/>
</dbReference>
<evidence type="ECO:0000256" key="7">
    <source>
        <dbReference type="ARBA" id="ARBA00022833"/>
    </source>
</evidence>
<dbReference type="HOGENOM" id="CLU_021802_5_0_1"/>
<gene>
    <name evidence="12" type="primary">Dere\GG17282</name>
    <name evidence="12" type="ORF">Dere_GG17282</name>
</gene>
<dbReference type="FunFam" id="3.40.630.10:FF:000019">
    <property type="entry name" value="Aminoacylase 1"/>
    <property type="match status" value="1"/>
</dbReference>
<evidence type="ECO:0000256" key="3">
    <source>
        <dbReference type="ARBA" id="ARBA00011913"/>
    </source>
</evidence>
<feature type="binding site" evidence="10">
    <location>
        <position position="113"/>
    </location>
    <ligand>
        <name>Zn(2+)</name>
        <dbReference type="ChEBI" id="CHEBI:29105"/>
        <label>2</label>
    </ligand>
</feature>
<feature type="domain" description="Peptidase M20 dimerisation" evidence="11">
    <location>
        <begin position="188"/>
        <end position="298"/>
    </location>
</feature>
<dbReference type="Gene3D" id="3.30.70.360">
    <property type="match status" value="1"/>
</dbReference>
<protein>
    <recommendedName>
        <fullName evidence="3">N-acyl-aliphatic-L-amino acid amidohydrolase</fullName>
        <ecNumber evidence="3">3.5.1.14</ecNumber>
    </recommendedName>
    <alternativeName>
        <fullName evidence="8">N-acyl-L-amino-acid amidohydrolase</fullName>
    </alternativeName>
</protein>
<dbReference type="CDD" id="cd05646">
    <property type="entry name" value="M20_AcylaseI_like"/>
    <property type="match status" value="1"/>
</dbReference>
<dbReference type="MEROPS" id="M20.973"/>
<dbReference type="InterPro" id="IPR002933">
    <property type="entry name" value="Peptidase_M20"/>
</dbReference>
<dbReference type="GO" id="GO:0006520">
    <property type="term" value="P:amino acid metabolic process"/>
    <property type="evidence" value="ECO:0007669"/>
    <property type="project" value="InterPro"/>
</dbReference>
<keyword evidence="4" id="KW-0963">Cytoplasm</keyword>
<keyword evidence="7 10" id="KW-0862">Zinc</keyword>
<feature type="binding site" evidence="10">
    <location>
        <position position="375"/>
    </location>
    <ligand>
        <name>Zn(2+)</name>
        <dbReference type="ChEBI" id="CHEBI:29105"/>
        <label>2</label>
    </ligand>
</feature>
<dbReference type="Gene3D" id="1.10.150.900">
    <property type="match status" value="1"/>
</dbReference>
<accession>B3P1M5</accession>
<comment type="similarity">
    <text evidence="2">Belongs to the peptidase M20A family.</text>
</comment>
<dbReference type="PANTHER" id="PTHR45892">
    <property type="entry name" value="AMINOACYLASE-1"/>
    <property type="match status" value="1"/>
</dbReference>
<dbReference type="PROSITE" id="PS00758">
    <property type="entry name" value="ARGE_DAPE_CPG2_1"/>
    <property type="match status" value="1"/>
</dbReference>
<dbReference type="GO" id="GO:0005737">
    <property type="term" value="C:cytoplasm"/>
    <property type="evidence" value="ECO:0007669"/>
    <property type="project" value="UniProtKB-SubCell"/>
</dbReference>
<dbReference type="NCBIfam" id="TIGR01880">
    <property type="entry name" value="Ac-peptdase-euk"/>
    <property type="match status" value="1"/>
</dbReference>
<dbReference type="EC" id="3.5.1.14" evidence="3"/>
<dbReference type="InterPro" id="IPR001261">
    <property type="entry name" value="ArgE/DapE_CS"/>
</dbReference>
<keyword evidence="13" id="KW-1185">Reference proteome</keyword>
<sequence>MAAKNWETDKEIQYFRDYLRIPTVHPNPDYEPCVEFLKRQAEDLDIPIKVYHPLDKENPVVVLTWEGTEKEWPSILLNSHMDVVPVFPESWTHPPFGAAIDEEGRIFARGSQDMKCVGVQYLAAIRALKARGLRFRRTIHMSFVPDEELGGRKGMMPFVRSEEFKCLNIGFSLDEGIASPTSEFPVFYAERTSKGVIFKVSGPAGHGLLLMPNTAGEKLSYITNKMMEFRASQERRLKDNPELQIGDVTTINLTIVSGGVQSNVVPPLLTAVFEARLSLDLKVSDFKAYLANLCEEAGGGIEFEFHSNRRKEHIAPTATDESNPFWVAFKSATDELGLKTKLQVFPGGTDSRYIREVGIPALGFSPINNTPVLLHDHDEFLHAETYLRGVEIYEKVIEKLANVDN</sequence>
<dbReference type="Proteomes" id="UP000008711">
    <property type="component" value="Unassembled WGS sequence"/>
</dbReference>
<dbReference type="Gene3D" id="3.40.630.10">
    <property type="entry name" value="Zn peptidases"/>
    <property type="match status" value="1"/>
</dbReference>
<evidence type="ECO:0000256" key="9">
    <source>
        <dbReference type="PIRSR" id="PIRSR036696-1"/>
    </source>
</evidence>
<keyword evidence="5 10" id="KW-0479">Metal-binding</keyword>
<feature type="active site" evidence="9">
    <location>
        <position position="82"/>
    </location>
</feature>
<feature type="binding site" evidence="10">
    <location>
        <position position="148"/>
    </location>
    <ligand>
        <name>Zn(2+)</name>
        <dbReference type="ChEBI" id="CHEBI:29105"/>
        <label>2</label>
    </ligand>
</feature>
<evidence type="ECO:0000259" key="11">
    <source>
        <dbReference type="Pfam" id="PF07687"/>
    </source>
</evidence>
<dbReference type="GO" id="GO:0046872">
    <property type="term" value="F:metal ion binding"/>
    <property type="evidence" value="ECO:0007669"/>
    <property type="project" value="UniProtKB-KW"/>
</dbReference>
<proteinExistence type="inferred from homology"/>
<evidence type="ECO:0000256" key="5">
    <source>
        <dbReference type="ARBA" id="ARBA00022723"/>
    </source>
</evidence>
<dbReference type="InterPro" id="IPR036264">
    <property type="entry name" value="Bact_exopeptidase_dim_dom"/>
</dbReference>
<dbReference type="SUPFAM" id="SSF55031">
    <property type="entry name" value="Bacterial exopeptidase dimerisation domain"/>
    <property type="match status" value="1"/>
</dbReference>
<dbReference type="Pfam" id="PF07687">
    <property type="entry name" value="M20_dimer"/>
    <property type="match status" value="1"/>
</dbReference>
<dbReference type="SUPFAM" id="SSF53187">
    <property type="entry name" value="Zn-dependent exopeptidases"/>
    <property type="match status" value="1"/>
</dbReference>
<evidence type="ECO:0000313" key="13">
    <source>
        <dbReference type="Proteomes" id="UP000008711"/>
    </source>
</evidence>
<evidence type="ECO:0000313" key="12">
    <source>
        <dbReference type="EMBL" id="EDV49624.1"/>
    </source>
</evidence>
<evidence type="ECO:0000256" key="2">
    <source>
        <dbReference type="ARBA" id="ARBA00006247"/>
    </source>
</evidence>
<keyword evidence="6" id="KW-0378">Hydrolase</keyword>
<evidence type="ECO:0000256" key="10">
    <source>
        <dbReference type="PIRSR" id="PIRSR036696-2"/>
    </source>
</evidence>
<dbReference type="AlphaFoldDB" id="B3P1M5"/>
<name>B3P1M5_DROER</name>
<evidence type="ECO:0000256" key="4">
    <source>
        <dbReference type="ARBA" id="ARBA00022490"/>
    </source>
</evidence>
<dbReference type="eggNOG" id="KOG2275">
    <property type="taxonomic scope" value="Eukaryota"/>
</dbReference>